<evidence type="ECO:0000259" key="8">
    <source>
        <dbReference type="Pfam" id="PF00149"/>
    </source>
</evidence>
<dbReference type="Pfam" id="PF00149">
    <property type="entry name" value="Metallophos"/>
    <property type="match status" value="1"/>
</dbReference>
<dbReference type="Pfam" id="PF12320">
    <property type="entry name" value="SbcD_C"/>
    <property type="match status" value="1"/>
</dbReference>
<gene>
    <name evidence="7 10" type="primary">sbcD</name>
    <name evidence="10" type="ORF">GCM10010968_10070</name>
</gene>
<reference evidence="11" key="1">
    <citation type="journal article" date="2019" name="Int. J. Syst. Evol. Microbiol.">
        <title>The Global Catalogue of Microorganisms (GCM) 10K type strain sequencing project: providing services to taxonomists for standard genome sequencing and annotation.</title>
        <authorList>
            <consortium name="The Broad Institute Genomics Platform"/>
            <consortium name="The Broad Institute Genome Sequencing Center for Infectious Disease"/>
            <person name="Wu L."/>
            <person name="Ma J."/>
        </authorList>
    </citation>
    <scope>NUCLEOTIDE SEQUENCE [LARGE SCALE GENOMIC DNA]</scope>
    <source>
        <strain evidence="11">CGMCC 1.6960</strain>
    </source>
</reference>
<keyword evidence="11" id="KW-1185">Reference proteome</keyword>
<evidence type="ECO:0000256" key="2">
    <source>
        <dbReference type="ARBA" id="ARBA00011322"/>
    </source>
</evidence>
<protein>
    <recommendedName>
        <fullName evidence="3 7">Nuclease SbcCD subunit D</fullName>
    </recommendedName>
</protein>
<comment type="similarity">
    <text evidence="1 7">Belongs to the SbcD family.</text>
</comment>
<dbReference type="InterPro" id="IPR026843">
    <property type="entry name" value="SbcD_C"/>
</dbReference>
<dbReference type="RefSeq" id="WP_188716705.1">
    <property type="nucleotide sequence ID" value="NZ_BAABBD010000002.1"/>
</dbReference>
<feature type="domain" description="Calcineurin-like phosphoesterase" evidence="8">
    <location>
        <begin position="1"/>
        <end position="90"/>
    </location>
</feature>
<evidence type="ECO:0000256" key="4">
    <source>
        <dbReference type="ARBA" id="ARBA00022722"/>
    </source>
</evidence>
<dbReference type="CDD" id="cd00840">
    <property type="entry name" value="MPP_Mre11_N"/>
    <property type="match status" value="1"/>
</dbReference>
<proteinExistence type="inferred from homology"/>
<keyword evidence="7" id="KW-0235">DNA replication</keyword>
<evidence type="ECO:0000256" key="3">
    <source>
        <dbReference type="ARBA" id="ARBA00013365"/>
    </source>
</evidence>
<comment type="function">
    <text evidence="7">SbcCD cleaves DNA hairpin structures. These structures can inhibit DNA replication and are intermediates in certain DNA recombination reactions. The complex acts as a 3'-&gt;5' double strand exonuclease that can open hairpins. It also has a 5' single-strand endonuclease activity.</text>
</comment>
<comment type="caution">
    <text evidence="10">The sequence shown here is derived from an EMBL/GenBank/DDBJ whole genome shotgun (WGS) entry which is preliminary data.</text>
</comment>
<evidence type="ECO:0000256" key="1">
    <source>
        <dbReference type="ARBA" id="ARBA00010555"/>
    </source>
</evidence>
<name>A0ABQ2KGR6_9MICO</name>
<evidence type="ECO:0000256" key="6">
    <source>
        <dbReference type="ARBA" id="ARBA00022839"/>
    </source>
</evidence>
<dbReference type="InterPro" id="IPR004843">
    <property type="entry name" value="Calcineurin-like_PHP"/>
</dbReference>
<comment type="subunit">
    <text evidence="2 7">Heterodimer of SbcC and SbcD.</text>
</comment>
<sequence>MRLLHTSDWHVGRTFHGADTLPALVEVLAAMADRVRRERIDVVLVAGDVFDSAMPAGRHVEALTEALGAIRAAGAQLVLSSGNHDSPARLGANAAFARAGGLHLSTDALDPASWVVELADEHGSVHVVAIPYLEPVVLRAALPEAGIRTQADAMRWAMDAVRAGLAAAAEASGAPVRSVVLAHCFAAGVAEADDDAPRDIRAGGLDVVPVAAFEGVDYAALGHIHSRQVLAEGVRYSGAPLHYSFRERSPERGGWLVELDAAGLAAVTWLDLPVPRPLTEVRGELDALLDDPSLDGTEQHWLRVVLTDAAMPLDAMRRLQARWPRCAQVEWAGGAGARTGAAVRERLARRSEPEVVDDFLAHVRGEGASEAERALVLDGLARAAAAEAAR</sequence>
<evidence type="ECO:0000313" key="10">
    <source>
        <dbReference type="EMBL" id="GGN81344.1"/>
    </source>
</evidence>
<dbReference type="PANTHER" id="PTHR30337">
    <property type="entry name" value="COMPONENT OF ATP-DEPENDENT DSDNA EXONUCLEASE"/>
    <property type="match status" value="1"/>
</dbReference>
<dbReference type="InterPro" id="IPR041796">
    <property type="entry name" value="Mre11_N"/>
</dbReference>
<dbReference type="Gene3D" id="3.60.21.10">
    <property type="match status" value="1"/>
</dbReference>
<accession>A0ABQ2KGR6</accession>
<dbReference type="Proteomes" id="UP000626982">
    <property type="component" value="Unassembled WGS sequence"/>
</dbReference>
<dbReference type="PANTHER" id="PTHR30337:SF0">
    <property type="entry name" value="NUCLEASE SBCCD SUBUNIT D"/>
    <property type="match status" value="1"/>
</dbReference>
<keyword evidence="6 7" id="KW-0269">Exonuclease</keyword>
<dbReference type="EMBL" id="BMLM01000001">
    <property type="protein sequence ID" value="GGN81344.1"/>
    <property type="molecule type" value="Genomic_DNA"/>
</dbReference>
<evidence type="ECO:0000313" key="11">
    <source>
        <dbReference type="Proteomes" id="UP000626982"/>
    </source>
</evidence>
<feature type="domain" description="Nuclease SbcCD subunit D C-terminal" evidence="9">
    <location>
        <begin position="275"/>
        <end position="363"/>
    </location>
</feature>
<dbReference type="InterPro" id="IPR050535">
    <property type="entry name" value="DNA_Repair-Maintenance_Comp"/>
</dbReference>
<keyword evidence="7" id="KW-0233">DNA recombination</keyword>
<keyword evidence="7" id="KW-0255">Endonuclease</keyword>
<dbReference type="InterPro" id="IPR029052">
    <property type="entry name" value="Metallo-depent_PP-like"/>
</dbReference>
<evidence type="ECO:0000256" key="7">
    <source>
        <dbReference type="RuleBase" id="RU363069"/>
    </source>
</evidence>
<keyword evidence="4 7" id="KW-0540">Nuclease</keyword>
<dbReference type="InterPro" id="IPR004593">
    <property type="entry name" value="SbcD"/>
</dbReference>
<dbReference type="NCBIfam" id="TIGR00619">
    <property type="entry name" value="sbcd"/>
    <property type="match status" value="1"/>
</dbReference>
<keyword evidence="5 7" id="KW-0378">Hydrolase</keyword>
<dbReference type="SUPFAM" id="SSF56300">
    <property type="entry name" value="Metallo-dependent phosphatases"/>
    <property type="match status" value="1"/>
</dbReference>
<organism evidence="10 11">
    <name type="scientific">Agrococcus terreus</name>
    <dbReference type="NCBI Taxonomy" id="574649"/>
    <lineage>
        <taxon>Bacteria</taxon>
        <taxon>Bacillati</taxon>
        <taxon>Actinomycetota</taxon>
        <taxon>Actinomycetes</taxon>
        <taxon>Micrococcales</taxon>
        <taxon>Microbacteriaceae</taxon>
        <taxon>Agrococcus</taxon>
    </lineage>
</organism>
<evidence type="ECO:0000259" key="9">
    <source>
        <dbReference type="Pfam" id="PF12320"/>
    </source>
</evidence>
<evidence type="ECO:0000256" key="5">
    <source>
        <dbReference type="ARBA" id="ARBA00022801"/>
    </source>
</evidence>